<protein>
    <submittedName>
        <fullName evidence="1">Spore coat associated protein CotJA</fullName>
    </submittedName>
</protein>
<proteinExistence type="predicted"/>
<comment type="caution">
    <text evidence="1">The sequence shown here is derived from an EMBL/GenBank/DDBJ whole genome shotgun (WGS) entry which is preliminary data.</text>
</comment>
<dbReference type="AlphaFoldDB" id="A0A926ESS5"/>
<keyword evidence="2" id="KW-1185">Reference proteome</keyword>
<sequence length="63" mass="7657">MMHEKFYSKNCNNCNQLATTYIKFQIMDQVYNQEQALRHGTLFPDLYRPYDPCGKNKEWRNYG</sequence>
<evidence type="ECO:0000313" key="2">
    <source>
        <dbReference type="Proteomes" id="UP000601171"/>
    </source>
</evidence>
<dbReference type="InterPro" id="IPR020256">
    <property type="entry name" value="Spore_coat_CotJA"/>
</dbReference>
<name>A0A926ESS5_9FIRM</name>
<gene>
    <name evidence="1" type="ORF">H8707_08130</name>
</gene>
<reference evidence="1" key="1">
    <citation type="submission" date="2020-08" db="EMBL/GenBank/DDBJ databases">
        <title>Genome public.</title>
        <authorList>
            <person name="Liu C."/>
            <person name="Sun Q."/>
        </authorList>
    </citation>
    <scope>NUCLEOTIDE SEQUENCE</scope>
    <source>
        <strain evidence="1">BX21</strain>
    </source>
</reference>
<dbReference type="Pfam" id="PF11007">
    <property type="entry name" value="CotJA"/>
    <property type="match status" value="1"/>
</dbReference>
<organism evidence="1 2">
    <name type="scientific">Paratissierella segnis</name>
    <dbReference type="NCBI Taxonomy" id="2763679"/>
    <lineage>
        <taxon>Bacteria</taxon>
        <taxon>Bacillati</taxon>
        <taxon>Bacillota</taxon>
        <taxon>Tissierellia</taxon>
        <taxon>Tissierellales</taxon>
        <taxon>Tissierellaceae</taxon>
        <taxon>Paratissierella</taxon>
    </lineage>
</organism>
<accession>A0A926ESS5</accession>
<dbReference type="EMBL" id="JACRTG010000018">
    <property type="protein sequence ID" value="MBC8588206.1"/>
    <property type="molecule type" value="Genomic_DNA"/>
</dbReference>
<dbReference type="Proteomes" id="UP000601171">
    <property type="component" value="Unassembled WGS sequence"/>
</dbReference>
<evidence type="ECO:0000313" key="1">
    <source>
        <dbReference type="EMBL" id="MBC8588206.1"/>
    </source>
</evidence>